<comment type="caution">
    <text evidence="3">The sequence shown here is derived from an EMBL/GenBank/DDBJ whole genome shotgun (WGS) entry which is preliminary data.</text>
</comment>
<dbReference type="AlphaFoldDB" id="A0A3M9N2H9"/>
<reference evidence="3 4" key="1">
    <citation type="submission" date="2018-11" db="EMBL/GenBank/DDBJ databases">
        <title>Rufibacter latericius sp. nov., isolated from water in Baiyang Lake.</title>
        <authorList>
            <person name="Yang Y."/>
        </authorList>
    </citation>
    <scope>NUCLEOTIDE SEQUENCE [LARGE SCALE GENOMIC DNA]</scope>
    <source>
        <strain evidence="3 4">R-22-1c-1</strain>
    </source>
</reference>
<evidence type="ECO:0000313" key="3">
    <source>
        <dbReference type="EMBL" id="RNI31228.1"/>
    </source>
</evidence>
<evidence type="ECO:0000313" key="4">
    <source>
        <dbReference type="Proteomes" id="UP000272117"/>
    </source>
</evidence>
<feature type="compositionally biased region" description="Polar residues" evidence="1">
    <location>
        <begin position="21"/>
        <end position="39"/>
    </location>
</feature>
<name>A0A3M9N2H9_9BACT</name>
<feature type="chain" id="PRO_5018024970" evidence="2">
    <location>
        <begin position="21"/>
        <end position="202"/>
    </location>
</feature>
<gene>
    <name evidence="3" type="ORF">EFB08_01465</name>
</gene>
<dbReference type="RefSeq" id="WP_123125132.1">
    <property type="nucleotide sequence ID" value="NZ_RJJD01000001.1"/>
</dbReference>
<dbReference type="Proteomes" id="UP000272117">
    <property type="component" value="Unassembled WGS sequence"/>
</dbReference>
<organism evidence="3 4">
    <name type="scientific">Rufibacter latericius</name>
    <dbReference type="NCBI Taxonomy" id="2487040"/>
    <lineage>
        <taxon>Bacteria</taxon>
        <taxon>Pseudomonadati</taxon>
        <taxon>Bacteroidota</taxon>
        <taxon>Cytophagia</taxon>
        <taxon>Cytophagales</taxon>
        <taxon>Hymenobacteraceae</taxon>
        <taxon>Rufibacter</taxon>
    </lineage>
</organism>
<keyword evidence="2" id="KW-0732">Signal</keyword>
<evidence type="ECO:0000256" key="2">
    <source>
        <dbReference type="SAM" id="SignalP"/>
    </source>
</evidence>
<dbReference type="PROSITE" id="PS51257">
    <property type="entry name" value="PROKAR_LIPOPROTEIN"/>
    <property type="match status" value="1"/>
</dbReference>
<feature type="region of interest" description="Disordered" evidence="1">
    <location>
        <begin position="21"/>
        <end position="47"/>
    </location>
</feature>
<accession>A0A3M9N2H9</accession>
<sequence>MLRLSLVAVLAFLFSCQSSGSEEATTSNQTGTSASSAKESSARNADEPVQHIVQRTHAFSSDQNPDFFRLALHGNSITKGKVEFTITTQDGQKIYEENFPAADLEASMVYEMQSPTSPTVSEREAYIIKRMDDFVENTDFVSPAIAPNAPVQASFVNETTWKRIQANPKAIGFKYLLGKEDGRLLVYDSAQKKAVRYGSFGG</sequence>
<evidence type="ECO:0000256" key="1">
    <source>
        <dbReference type="SAM" id="MobiDB-lite"/>
    </source>
</evidence>
<dbReference type="OrthoDB" id="886332at2"/>
<dbReference type="EMBL" id="RJJD01000001">
    <property type="protein sequence ID" value="RNI31228.1"/>
    <property type="molecule type" value="Genomic_DNA"/>
</dbReference>
<feature type="signal peptide" evidence="2">
    <location>
        <begin position="1"/>
        <end position="20"/>
    </location>
</feature>
<protein>
    <submittedName>
        <fullName evidence="3">Uncharacterized protein</fullName>
    </submittedName>
</protein>
<keyword evidence="4" id="KW-1185">Reference proteome</keyword>
<proteinExistence type="predicted"/>